<reference evidence="2" key="1">
    <citation type="journal article" date="2015" name="MBio">
        <title>Genome-Resolved Metagenomic Analysis Reveals Roles for Candidate Phyla and Other Microbial Community Members in Biogeochemical Transformations in Oil Reservoirs.</title>
        <authorList>
            <person name="Hu P."/>
            <person name="Tom L."/>
            <person name="Singh A."/>
            <person name="Thomas B.C."/>
            <person name="Baker B.J."/>
            <person name="Piceno Y.M."/>
            <person name="Andersen G.L."/>
            <person name="Banfield J.F."/>
        </authorList>
    </citation>
    <scope>NUCLEOTIDE SEQUENCE [LARGE SCALE GENOMIC DNA]</scope>
</reference>
<evidence type="ECO:0000313" key="1">
    <source>
        <dbReference type="EMBL" id="KUK78227.1"/>
    </source>
</evidence>
<name>A0A101HJY9_9BACT</name>
<dbReference type="PATRIC" id="fig|1184387.3.peg.240"/>
<dbReference type="AlphaFoldDB" id="A0A101HJY9"/>
<sequence>MIGRSFLICIIAVVLFSAVLTGAPSFDGVIAAYQPDGTRIEFRQFGDEYHNFILDLHGRPLKQDPSSRFWHYGV</sequence>
<evidence type="ECO:0000313" key="2">
    <source>
        <dbReference type="Proteomes" id="UP000054092"/>
    </source>
</evidence>
<organism evidence="1 2">
    <name type="scientific">Mesotoga prima</name>
    <dbReference type="NCBI Taxonomy" id="1184387"/>
    <lineage>
        <taxon>Bacteria</taxon>
        <taxon>Thermotogati</taxon>
        <taxon>Thermotogota</taxon>
        <taxon>Thermotogae</taxon>
        <taxon>Kosmotogales</taxon>
        <taxon>Kosmotogaceae</taxon>
        <taxon>Mesotoga</taxon>
    </lineage>
</organism>
<comment type="caution">
    <text evidence="1">The sequence shown here is derived from an EMBL/GenBank/DDBJ whole genome shotgun (WGS) entry which is preliminary data.</text>
</comment>
<dbReference type="GO" id="GO:0008237">
    <property type="term" value="F:metallopeptidase activity"/>
    <property type="evidence" value="ECO:0007669"/>
    <property type="project" value="UniProtKB-KW"/>
</dbReference>
<keyword evidence="1" id="KW-0482">Metalloprotease</keyword>
<protein>
    <submittedName>
        <fullName evidence="1">M6 family metalloprotease domain-containing protein</fullName>
    </submittedName>
</protein>
<feature type="non-terminal residue" evidence="1">
    <location>
        <position position="74"/>
    </location>
</feature>
<accession>A0A101HJY9</accession>
<gene>
    <name evidence="1" type="ORF">XD94_1796</name>
</gene>
<keyword evidence="1" id="KW-0378">Hydrolase</keyword>
<dbReference type="Proteomes" id="UP000054092">
    <property type="component" value="Unassembled WGS sequence"/>
</dbReference>
<keyword evidence="1" id="KW-0645">Protease</keyword>
<proteinExistence type="predicted"/>
<dbReference type="EMBL" id="LGGP01000399">
    <property type="protein sequence ID" value="KUK78227.1"/>
    <property type="molecule type" value="Genomic_DNA"/>
</dbReference>
<dbReference type="GO" id="GO:0006508">
    <property type="term" value="P:proteolysis"/>
    <property type="evidence" value="ECO:0007669"/>
    <property type="project" value="UniProtKB-KW"/>
</dbReference>